<dbReference type="Proteomes" id="UP000543642">
    <property type="component" value="Unassembled WGS sequence"/>
</dbReference>
<dbReference type="RefSeq" id="WP_183776560.1">
    <property type="nucleotide sequence ID" value="NZ_JACHFW010000022.1"/>
</dbReference>
<feature type="transmembrane region" description="Helical" evidence="2">
    <location>
        <begin position="6"/>
        <end position="25"/>
    </location>
</feature>
<protein>
    <submittedName>
        <fullName evidence="3">Gas vesicle protein</fullName>
    </submittedName>
</protein>
<sequence>MILLGVIVGLVIAAVAIVLYACAAVSSMDARSRERDEFFREMHKEMHKDLKEDADQSLHRDAGREKLSD</sequence>
<keyword evidence="2" id="KW-0812">Transmembrane</keyword>
<evidence type="ECO:0000313" key="4">
    <source>
        <dbReference type="Proteomes" id="UP000543642"/>
    </source>
</evidence>
<evidence type="ECO:0000313" key="3">
    <source>
        <dbReference type="EMBL" id="MBB5266223.1"/>
    </source>
</evidence>
<name>A0A7W8HDZ9_9FIRM</name>
<reference evidence="3 4" key="1">
    <citation type="submission" date="2020-08" db="EMBL/GenBank/DDBJ databases">
        <title>Genomic Encyclopedia of Type Strains, Phase IV (KMG-IV): sequencing the most valuable type-strain genomes for metagenomic binning, comparative biology and taxonomic classification.</title>
        <authorList>
            <person name="Goeker M."/>
        </authorList>
    </citation>
    <scope>NUCLEOTIDE SEQUENCE [LARGE SCALE GENOMIC DNA]</scope>
    <source>
        <strain evidence="3 4">DSM 106146</strain>
    </source>
</reference>
<comment type="caution">
    <text evidence="3">The sequence shown here is derived from an EMBL/GenBank/DDBJ whole genome shotgun (WGS) entry which is preliminary data.</text>
</comment>
<gene>
    <name evidence="3" type="ORF">HNP82_003380</name>
</gene>
<organism evidence="3 4">
    <name type="scientific">Catenibacillus scindens</name>
    <dbReference type="NCBI Taxonomy" id="673271"/>
    <lineage>
        <taxon>Bacteria</taxon>
        <taxon>Bacillati</taxon>
        <taxon>Bacillota</taxon>
        <taxon>Clostridia</taxon>
        <taxon>Lachnospirales</taxon>
        <taxon>Lachnospiraceae</taxon>
        <taxon>Catenibacillus</taxon>
    </lineage>
</organism>
<dbReference type="AlphaFoldDB" id="A0A7W8HDZ9"/>
<keyword evidence="4" id="KW-1185">Reference proteome</keyword>
<feature type="region of interest" description="Disordered" evidence="1">
    <location>
        <begin position="49"/>
        <end position="69"/>
    </location>
</feature>
<proteinExistence type="predicted"/>
<evidence type="ECO:0000256" key="2">
    <source>
        <dbReference type="SAM" id="Phobius"/>
    </source>
</evidence>
<keyword evidence="2" id="KW-0472">Membrane</keyword>
<accession>A0A7W8HDZ9</accession>
<keyword evidence="2" id="KW-1133">Transmembrane helix</keyword>
<dbReference type="EMBL" id="JACHFW010000022">
    <property type="protein sequence ID" value="MBB5266223.1"/>
    <property type="molecule type" value="Genomic_DNA"/>
</dbReference>
<evidence type="ECO:0000256" key="1">
    <source>
        <dbReference type="SAM" id="MobiDB-lite"/>
    </source>
</evidence>